<proteinExistence type="predicted"/>
<organism evidence="2 3">
    <name type="scientific">Sulfurovum indicum</name>
    <dbReference type="NCBI Taxonomy" id="2779528"/>
    <lineage>
        <taxon>Bacteria</taxon>
        <taxon>Pseudomonadati</taxon>
        <taxon>Campylobacterota</taxon>
        <taxon>Epsilonproteobacteria</taxon>
        <taxon>Campylobacterales</taxon>
        <taxon>Sulfurovaceae</taxon>
        <taxon>Sulfurovum</taxon>
    </lineage>
</organism>
<sequence>MKLWLSSSLLTLLLSGCISQQPIYRPVPVKLKPEPEPAPVVIQAKPKKTHQFKEVQDNNFSPEYMYPKVPKNQPKTQKEESVSTVSASMSREDCIAMIGQQKFDKYTQMLGGESAAVKRCILLKSMK</sequence>
<dbReference type="KEGG" id="sinu:IMZ28_07965"/>
<dbReference type="Proteomes" id="UP000595074">
    <property type="component" value="Chromosome"/>
</dbReference>
<evidence type="ECO:0000256" key="1">
    <source>
        <dbReference type="SAM" id="MobiDB-lite"/>
    </source>
</evidence>
<dbReference type="AlphaFoldDB" id="A0A7M1S313"/>
<feature type="region of interest" description="Disordered" evidence="1">
    <location>
        <begin position="63"/>
        <end position="84"/>
    </location>
</feature>
<keyword evidence="3" id="KW-1185">Reference proteome</keyword>
<gene>
    <name evidence="2" type="ORF">IMZ28_07965</name>
</gene>
<accession>A0A7M1S313</accession>
<name>A0A7M1S313_9BACT</name>
<dbReference type="PROSITE" id="PS51257">
    <property type="entry name" value="PROKAR_LIPOPROTEIN"/>
    <property type="match status" value="1"/>
</dbReference>
<evidence type="ECO:0000313" key="3">
    <source>
        <dbReference type="Proteomes" id="UP000595074"/>
    </source>
</evidence>
<dbReference type="EMBL" id="CP063164">
    <property type="protein sequence ID" value="QOR61381.1"/>
    <property type="molecule type" value="Genomic_DNA"/>
</dbReference>
<reference evidence="2 3" key="1">
    <citation type="submission" date="2020-10" db="EMBL/GenBank/DDBJ databases">
        <title>The genome of sulfurovum sp.</title>
        <authorList>
            <person name="Xie S."/>
            <person name="Shao Z."/>
            <person name="Jiang L."/>
        </authorList>
    </citation>
    <scope>NUCLEOTIDE SEQUENCE [LARGE SCALE GENOMIC DNA]</scope>
    <source>
        <strain evidence="2 3">ST-419</strain>
    </source>
</reference>
<evidence type="ECO:0000313" key="2">
    <source>
        <dbReference type="EMBL" id="QOR61381.1"/>
    </source>
</evidence>
<evidence type="ECO:0008006" key="4">
    <source>
        <dbReference type="Google" id="ProtNLM"/>
    </source>
</evidence>
<protein>
    <recommendedName>
        <fullName evidence="4">Lipoprotein</fullName>
    </recommendedName>
</protein>
<dbReference type="RefSeq" id="WP_197548055.1">
    <property type="nucleotide sequence ID" value="NZ_CP063164.1"/>
</dbReference>